<dbReference type="SMART" id="SM00906">
    <property type="entry name" value="Fungal_trans"/>
    <property type="match status" value="1"/>
</dbReference>
<dbReference type="RefSeq" id="XP_016592807.1">
    <property type="nucleotide sequence ID" value="XM_016740426.1"/>
</dbReference>
<feature type="domain" description="Xylanolytic transcriptional activator regulatory" evidence="5">
    <location>
        <begin position="285"/>
        <end position="362"/>
    </location>
</feature>
<dbReference type="PANTHER" id="PTHR47840:SF1">
    <property type="entry name" value="ZN(II)2CYS6 TRANSCRIPTION FACTOR (EUROFUNG)"/>
    <property type="match status" value="1"/>
</dbReference>
<keyword evidence="3" id="KW-0539">Nucleus</keyword>
<dbReference type="STRING" id="27334.A0A0A2JAK8"/>
<protein>
    <recommendedName>
        <fullName evidence="5">Xylanolytic transcriptional activator regulatory domain-containing protein</fullName>
    </recommendedName>
</protein>
<evidence type="ECO:0000256" key="1">
    <source>
        <dbReference type="ARBA" id="ARBA00023015"/>
    </source>
</evidence>
<dbReference type="Proteomes" id="UP000030143">
    <property type="component" value="Unassembled WGS sequence"/>
</dbReference>
<dbReference type="PANTHER" id="PTHR47840">
    <property type="entry name" value="ZN(II)2CYS6 TRANSCRIPTION FACTOR (EUROFUNG)-RELATED"/>
    <property type="match status" value="1"/>
</dbReference>
<evidence type="ECO:0000256" key="2">
    <source>
        <dbReference type="ARBA" id="ARBA00023163"/>
    </source>
</evidence>
<evidence type="ECO:0000256" key="3">
    <source>
        <dbReference type="ARBA" id="ARBA00023242"/>
    </source>
</evidence>
<evidence type="ECO:0000313" key="6">
    <source>
        <dbReference type="EMBL" id="KGO49380.1"/>
    </source>
</evidence>
<keyword evidence="7" id="KW-1185">Reference proteome</keyword>
<sequence>MSSKLITPVREHRRKRVRKGTRSCWEYKGTSCLSQEFLEDQPPRDAESSALSQRMERVENLLEKFMRSVSQGTGDNRPVDDPVDVFTPLSTSATNNLSRPSVVSTFNNAIIQQPETNTSISSPQSAPVLDFSGLVSATNGSPIGGIDRLQQRLVAMLPCQEDVDLLSGTSHGWWLIRRHMMPHLLKPPENDPENPFDILAVSKSHPMVIARLLLCVAICIQQLPSKADLGRLRTTMPLQEMMENNIAFITTRVTSDDEMTGSMEGVECLALQGIYQANAGSLRRSWITFRRAINVAQLMGLHRVPSKTSQAVPDWKETKRHYIWYQIMQAERYLSLTLGVPSATSSAPTHFDDQAPFLSIEDLYHQHLCHISGLILTRNQGDSTHAFSSTQEIDEKLDSLAKKMPQDWWEIPATTMSSRTEEAASQFERMMCQICHFELATLLHLPFMLRAATDRRYQYSQISCLIACRGLIKRWMSIREIPGKTLFSNLIEFQAFTAATTIILGVLGHSHTTTDEVALKERCEDLQLVERVVQTLEKLKQHGTGVHIADQSITVIRTLQGVLQNKEESSGSLRLEIPHFGTISITRSGTVQSLEGDRILGANPHPRATLTGVRPPFETRGFDSAHPQTTTGPTSTLVSAPGSQGHRNANMGGETMDDNAVGMNDTVLQFTSSHFPVFENSTFNDITEWSLQESDTIFFDGLLNTDVEGNWNF</sequence>
<dbReference type="InterPro" id="IPR007219">
    <property type="entry name" value="XnlR_reg_dom"/>
</dbReference>
<dbReference type="GO" id="GO:0003677">
    <property type="term" value="F:DNA binding"/>
    <property type="evidence" value="ECO:0007669"/>
    <property type="project" value="InterPro"/>
</dbReference>
<dbReference type="CDD" id="cd12148">
    <property type="entry name" value="fungal_TF_MHR"/>
    <property type="match status" value="1"/>
</dbReference>
<feature type="compositionally biased region" description="Basic residues" evidence="4">
    <location>
        <begin position="11"/>
        <end position="20"/>
    </location>
</feature>
<feature type="region of interest" description="Disordered" evidence="4">
    <location>
        <begin position="621"/>
        <end position="659"/>
    </location>
</feature>
<feature type="compositionally biased region" description="Polar residues" evidence="4">
    <location>
        <begin position="626"/>
        <end position="647"/>
    </location>
</feature>
<dbReference type="EMBL" id="JQFZ01000381">
    <property type="protein sequence ID" value="KGO49380.1"/>
    <property type="molecule type" value="Genomic_DNA"/>
</dbReference>
<evidence type="ECO:0000256" key="4">
    <source>
        <dbReference type="SAM" id="MobiDB-lite"/>
    </source>
</evidence>
<dbReference type="VEuPathDB" id="FungiDB:PEXP_042360"/>
<dbReference type="GeneID" id="27675845"/>
<comment type="caution">
    <text evidence="6">The sequence shown here is derived from an EMBL/GenBank/DDBJ whole genome shotgun (WGS) entry which is preliminary data.</text>
</comment>
<dbReference type="AlphaFoldDB" id="A0A0A2JAK8"/>
<keyword evidence="1" id="KW-0805">Transcription regulation</keyword>
<evidence type="ECO:0000313" key="7">
    <source>
        <dbReference type="Proteomes" id="UP000030143"/>
    </source>
</evidence>
<name>A0A0A2JAK8_PENEN</name>
<organism evidence="6 7">
    <name type="scientific">Penicillium expansum</name>
    <name type="common">Blue mold rot fungus</name>
    <dbReference type="NCBI Taxonomy" id="27334"/>
    <lineage>
        <taxon>Eukaryota</taxon>
        <taxon>Fungi</taxon>
        <taxon>Dikarya</taxon>
        <taxon>Ascomycota</taxon>
        <taxon>Pezizomycotina</taxon>
        <taxon>Eurotiomycetes</taxon>
        <taxon>Eurotiomycetidae</taxon>
        <taxon>Eurotiales</taxon>
        <taxon>Aspergillaceae</taxon>
        <taxon>Penicillium</taxon>
    </lineage>
</organism>
<dbReference type="GO" id="GO:0006351">
    <property type="term" value="P:DNA-templated transcription"/>
    <property type="evidence" value="ECO:0007669"/>
    <property type="project" value="InterPro"/>
</dbReference>
<reference evidence="6 7" key="1">
    <citation type="journal article" date="2015" name="Mol. Plant Microbe Interact.">
        <title>Genome, transcriptome, and functional analyses of Penicillium expansum provide new insights into secondary metabolism and pathogenicity.</title>
        <authorList>
            <person name="Ballester A.R."/>
            <person name="Marcet-Houben M."/>
            <person name="Levin E."/>
            <person name="Sela N."/>
            <person name="Selma-Lazaro C."/>
            <person name="Carmona L."/>
            <person name="Wisniewski M."/>
            <person name="Droby S."/>
            <person name="Gonzalez-Candelas L."/>
            <person name="Gabaldon T."/>
        </authorList>
    </citation>
    <scope>NUCLEOTIDE SEQUENCE [LARGE SCALE GENOMIC DNA]</scope>
    <source>
        <strain evidence="6 7">MD-8</strain>
    </source>
</reference>
<evidence type="ECO:0000259" key="5">
    <source>
        <dbReference type="SMART" id="SM00906"/>
    </source>
</evidence>
<dbReference type="GO" id="GO:0008270">
    <property type="term" value="F:zinc ion binding"/>
    <property type="evidence" value="ECO:0007669"/>
    <property type="project" value="InterPro"/>
</dbReference>
<gene>
    <name evidence="6" type="ORF">PEX2_031510</name>
</gene>
<proteinExistence type="predicted"/>
<dbReference type="Pfam" id="PF04082">
    <property type="entry name" value="Fungal_trans"/>
    <property type="match status" value="1"/>
</dbReference>
<dbReference type="HOGENOM" id="CLU_004804_2_3_1"/>
<accession>A0A0A2JAK8</accession>
<feature type="region of interest" description="Disordered" evidence="4">
    <location>
        <begin position="1"/>
        <end position="20"/>
    </location>
</feature>
<keyword evidence="2" id="KW-0804">Transcription</keyword>